<dbReference type="Gene3D" id="1.10.490.10">
    <property type="entry name" value="Globins"/>
    <property type="match status" value="1"/>
</dbReference>
<dbReference type="Pfam" id="PF11563">
    <property type="entry name" value="Protoglobin"/>
    <property type="match status" value="1"/>
</dbReference>
<gene>
    <name evidence="3" type="ORF">PG986_011079</name>
</gene>
<feature type="region of interest" description="Disordered" evidence="1">
    <location>
        <begin position="261"/>
        <end position="323"/>
    </location>
</feature>
<evidence type="ECO:0000256" key="1">
    <source>
        <dbReference type="SAM" id="MobiDB-lite"/>
    </source>
</evidence>
<reference evidence="3 4" key="1">
    <citation type="submission" date="2023-01" db="EMBL/GenBank/DDBJ databases">
        <title>Analysis of 21 Apiospora genomes using comparative genomics revels a genus with tremendous synthesis potential of carbohydrate active enzymes and secondary metabolites.</title>
        <authorList>
            <person name="Sorensen T."/>
        </authorList>
    </citation>
    <scope>NUCLEOTIDE SEQUENCE [LARGE SCALE GENOMIC DNA]</scope>
    <source>
        <strain evidence="3 4">CBS 24483</strain>
    </source>
</reference>
<dbReference type="PANTHER" id="PTHR42071">
    <property type="entry name" value="PROTOGLOBIN DOMAIN-CONTAINING PROTEIN"/>
    <property type="match status" value="1"/>
</dbReference>
<feature type="compositionally biased region" description="Low complexity" evidence="1">
    <location>
        <begin position="275"/>
        <end position="285"/>
    </location>
</feature>
<feature type="compositionally biased region" description="Acidic residues" evidence="1">
    <location>
        <begin position="237"/>
        <end position="249"/>
    </location>
</feature>
<protein>
    <recommendedName>
        <fullName evidence="2">Globin-sensor domain-containing protein</fullName>
    </recommendedName>
</protein>
<feature type="region of interest" description="Disordered" evidence="1">
    <location>
        <begin position="73"/>
        <end position="109"/>
    </location>
</feature>
<organism evidence="3 4">
    <name type="scientific">Apiospora aurea</name>
    <dbReference type="NCBI Taxonomy" id="335848"/>
    <lineage>
        <taxon>Eukaryota</taxon>
        <taxon>Fungi</taxon>
        <taxon>Dikarya</taxon>
        <taxon>Ascomycota</taxon>
        <taxon>Pezizomycotina</taxon>
        <taxon>Sordariomycetes</taxon>
        <taxon>Xylariomycetidae</taxon>
        <taxon>Amphisphaeriales</taxon>
        <taxon>Apiosporaceae</taxon>
        <taxon>Apiospora</taxon>
    </lineage>
</organism>
<keyword evidence="4" id="KW-1185">Reference proteome</keyword>
<evidence type="ECO:0000313" key="3">
    <source>
        <dbReference type="EMBL" id="KAK7946758.1"/>
    </source>
</evidence>
<feature type="domain" description="Globin-sensor" evidence="2">
    <location>
        <begin position="18"/>
        <end position="219"/>
    </location>
</feature>
<dbReference type="InterPro" id="IPR044398">
    <property type="entry name" value="Globin-sensor_dom"/>
</dbReference>
<dbReference type="RefSeq" id="XP_066696792.1">
    <property type="nucleotide sequence ID" value="XM_066847301.1"/>
</dbReference>
<dbReference type="InterPro" id="IPR012292">
    <property type="entry name" value="Globin/Proto"/>
</dbReference>
<proteinExistence type="predicted"/>
<name>A0ABR1Q432_9PEZI</name>
<dbReference type="EMBL" id="JAQQWE010000007">
    <property type="protein sequence ID" value="KAK7946758.1"/>
    <property type="molecule type" value="Genomic_DNA"/>
</dbReference>
<dbReference type="PANTHER" id="PTHR42071:SF1">
    <property type="entry name" value="GLOBIN-SENSOR DOMAIN-CONTAINING PROTEIN"/>
    <property type="match status" value="1"/>
</dbReference>
<comment type="caution">
    <text evidence="3">The sequence shown here is derived from an EMBL/GenBank/DDBJ whole genome shotgun (WGS) entry which is preliminary data.</text>
</comment>
<evidence type="ECO:0000259" key="2">
    <source>
        <dbReference type="Pfam" id="PF11563"/>
    </source>
</evidence>
<evidence type="ECO:0000313" key="4">
    <source>
        <dbReference type="Proteomes" id="UP001391051"/>
    </source>
</evidence>
<dbReference type="GeneID" id="92080363"/>
<sequence length="323" mass="36270">MAPQKIHVSREELYTDIHARVKYLHSFLDFNSQDIAALQSCAKYFKQLIPAVVNIVYQKLLAYDLTARALSTRSTTTPGNVPASTPLTPMAPGTSNSQQQQQQEEQFLSEASPQIQHRKLFLRAYLYKLCSDPSAPELWEYLDKVGMMHVGLGRKHPLHIEYVHMGACLGFIQDILTDAIMSHPKLSLQRKTAFVRAIGKVIWIQNDLIAKWHVRDGEEFTTHGKKKQHRHNQDGKNEEEEDDEDDDDSDTIIEQEGYLHGKKILDDIDETSEQSSPSRIPRPSSYEGGGGCPFSAMAQGVEGMKISGNGSSGHPDIKLNKSQ</sequence>
<feature type="compositionally biased region" description="Polar residues" evidence="1">
    <location>
        <begin position="78"/>
        <end position="97"/>
    </location>
</feature>
<dbReference type="Proteomes" id="UP001391051">
    <property type="component" value="Unassembled WGS sequence"/>
</dbReference>
<feature type="region of interest" description="Disordered" evidence="1">
    <location>
        <begin position="220"/>
        <end position="249"/>
    </location>
</feature>
<accession>A0ABR1Q432</accession>